<dbReference type="SUPFAM" id="SSF53098">
    <property type="entry name" value="Ribonuclease H-like"/>
    <property type="match status" value="1"/>
</dbReference>
<organism evidence="2 3">
    <name type="scientific">Granulosicoccus antarcticus IMCC3135</name>
    <dbReference type="NCBI Taxonomy" id="1192854"/>
    <lineage>
        <taxon>Bacteria</taxon>
        <taxon>Pseudomonadati</taxon>
        <taxon>Pseudomonadota</taxon>
        <taxon>Gammaproteobacteria</taxon>
        <taxon>Chromatiales</taxon>
        <taxon>Granulosicoccaceae</taxon>
        <taxon>Granulosicoccus</taxon>
    </lineage>
</organism>
<evidence type="ECO:0008006" key="4">
    <source>
        <dbReference type="Google" id="ProtNLM"/>
    </source>
</evidence>
<sequence length="241" mass="27835">MPEPCQRRKRGRPPKYGERVPLASIRHKPGPFHKAPSPVYGDHAVVIKYRVRDLLWKPAGGLVRFVIVEYPKRGHCLLMSTDLSLSALEIIELYGLRFKIEHSFKQAKGVIGTYSYHLWMQDMQPLRRHQGDQYLHKKPKVYRDHVHRKIKAYHVQVQAGIVAQGLMQYLSVTEEQRVWQGFGSWLRTIRAHVAPSERVVGMALRNALPEFLLGSGEKHALAKFITERQDTDLMPEFRLAA</sequence>
<dbReference type="Proteomes" id="UP000250079">
    <property type="component" value="Chromosome"/>
</dbReference>
<protein>
    <recommendedName>
        <fullName evidence="4">Transposase IS4-like domain-containing protein</fullName>
    </recommendedName>
</protein>
<keyword evidence="3" id="KW-1185">Reference proteome</keyword>
<reference evidence="2 3" key="1">
    <citation type="submission" date="2016-12" db="EMBL/GenBank/DDBJ databases">
        <authorList>
            <person name="Song W.-J."/>
            <person name="Kurnit D.M."/>
        </authorList>
    </citation>
    <scope>NUCLEOTIDE SEQUENCE [LARGE SCALE GENOMIC DNA]</scope>
    <source>
        <strain evidence="2 3">IMCC3135</strain>
    </source>
</reference>
<evidence type="ECO:0000256" key="1">
    <source>
        <dbReference type="SAM" id="MobiDB-lite"/>
    </source>
</evidence>
<dbReference type="AlphaFoldDB" id="A0A2Z2NT74"/>
<name>A0A2Z2NT74_9GAMM</name>
<accession>A0A2Z2NT74</accession>
<proteinExistence type="predicted"/>
<dbReference type="EMBL" id="CP018632">
    <property type="protein sequence ID" value="ASJ70314.1"/>
    <property type="molecule type" value="Genomic_DNA"/>
</dbReference>
<evidence type="ECO:0000313" key="2">
    <source>
        <dbReference type="EMBL" id="ASJ70314.1"/>
    </source>
</evidence>
<evidence type="ECO:0000313" key="3">
    <source>
        <dbReference type="Proteomes" id="UP000250079"/>
    </source>
</evidence>
<feature type="region of interest" description="Disordered" evidence="1">
    <location>
        <begin position="1"/>
        <end position="20"/>
    </location>
</feature>
<dbReference type="KEGG" id="gai:IMCC3135_00940"/>
<dbReference type="InterPro" id="IPR012337">
    <property type="entry name" value="RNaseH-like_sf"/>
</dbReference>
<gene>
    <name evidence="2" type="ORF">IMCC3135_00940</name>
</gene>